<dbReference type="GO" id="GO:0008270">
    <property type="term" value="F:zinc ion binding"/>
    <property type="evidence" value="ECO:0007669"/>
    <property type="project" value="InterPro"/>
</dbReference>
<dbReference type="GO" id="GO:0004132">
    <property type="term" value="F:dCMP deaminase activity"/>
    <property type="evidence" value="ECO:0007669"/>
    <property type="project" value="UniProtKB-EC"/>
</dbReference>
<dbReference type="InterPro" id="IPR035105">
    <property type="entry name" value="Deoxycytidylate_deaminase_dom"/>
</dbReference>
<comment type="cofactor">
    <cofactor evidence="1">
        <name>Zn(2+)</name>
        <dbReference type="ChEBI" id="CHEBI:29105"/>
    </cofactor>
</comment>
<dbReference type="InterPro" id="IPR002125">
    <property type="entry name" value="CMP_dCMP_dom"/>
</dbReference>
<proteinExistence type="inferred from homology"/>
<dbReference type="eggNOG" id="KOG3127">
    <property type="taxonomic scope" value="Eukaryota"/>
</dbReference>
<evidence type="ECO:0000256" key="6">
    <source>
        <dbReference type="ARBA" id="ARBA00022833"/>
    </source>
</evidence>
<dbReference type="AlphaFoldDB" id="R8BJ30"/>
<dbReference type="PROSITE" id="PS51747">
    <property type="entry name" value="CYT_DCMP_DEAMINASES_2"/>
    <property type="match status" value="1"/>
</dbReference>
<evidence type="ECO:0000259" key="10">
    <source>
        <dbReference type="PROSITE" id="PS51747"/>
    </source>
</evidence>
<dbReference type="PANTHER" id="PTHR11086">
    <property type="entry name" value="DEOXYCYTIDYLATE DEAMINASE-RELATED"/>
    <property type="match status" value="1"/>
</dbReference>
<dbReference type="Proteomes" id="UP000014074">
    <property type="component" value="Unassembled WGS sequence"/>
</dbReference>
<dbReference type="GO" id="GO:0005737">
    <property type="term" value="C:cytoplasm"/>
    <property type="evidence" value="ECO:0007669"/>
    <property type="project" value="TreeGrafter"/>
</dbReference>
<dbReference type="PROSITE" id="PS00903">
    <property type="entry name" value="CYT_DCMP_DEAMINASES_1"/>
    <property type="match status" value="1"/>
</dbReference>
<comment type="similarity">
    <text evidence="2">Belongs to the cytidine and deoxycytidylate deaminase family.</text>
</comment>
<dbReference type="OrthoDB" id="6710946at2759"/>
<dbReference type="EMBL" id="KB933173">
    <property type="protein sequence ID" value="EON99315.1"/>
    <property type="molecule type" value="Genomic_DNA"/>
</dbReference>
<evidence type="ECO:0000256" key="5">
    <source>
        <dbReference type="ARBA" id="ARBA00022801"/>
    </source>
</evidence>
<sequence length="366" mass="40558">MLIGISGSICAGKKTVAQYLVDHHGFRHLHIEPQIDSKRNGISSSAEDAAAGIDSNVINGQKDEGALESYRHSQLSLRSSRTSLSFPTADDLLEFVTKSWRDRWVTTDIPSEAVLDIYHRRPFFVLISVDAPLNVRWQRFQRRHRQSKIASFEDFAAASDAHLYDPDNGHLPLMSRASVRLLNTSSDLAHLYATLGKVDLLNEDRLRPSWDTYFMALASLAAQRSNCMKRRVGCVLVREKRVISTGYNGTPRGIRNCGEGGCPRCNEGQGSGHGLATCLCIHAEENALLEAGRERIREGAILYCDTCPCLTCSIKIAQVGISEVVYSQGYSMDTETAAVFTQAGVKLRQFVPPANGLIHLEKMELY</sequence>
<gene>
    <name evidence="11" type="ORF">UCRPA7_5173</name>
</gene>
<dbReference type="InterPro" id="IPR015517">
    <property type="entry name" value="dCMP_deaminase-rel"/>
</dbReference>
<dbReference type="SUPFAM" id="SSF53927">
    <property type="entry name" value="Cytidine deaminase-like"/>
    <property type="match status" value="1"/>
</dbReference>
<evidence type="ECO:0000313" key="11">
    <source>
        <dbReference type="EMBL" id="EON99315.1"/>
    </source>
</evidence>
<feature type="domain" description="CMP/dCMP-type deaminase" evidence="10">
    <location>
        <begin position="209"/>
        <end position="347"/>
    </location>
</feature>
<dbReference type="InterPro" id="IPR016193">
    <property type="entry name" value="Cytidine_deaminase-like"/>
</dbReference>
<dbReference type="EC" id="3.5.4.12" evidence="7"/>
<dbReference type="HOGENOM" id="CLU_047993_0_1_1"/>
<dbReference type="RefSeq" id="XP_007915911.1">
    <property type="nucleotide sequence ID" value="XM_007917720.1"/>
</dbReference>
<evidence type="ECO:0000256" key="8">
    <source>
        <dbReference type="ARBA" id="ARBA00041763"/>
    </source>
</evidence>
<keyword evidence="5" id="KW-0378">Hydrolase</keyword>
<evidence type="ECO:0000256" key="2">
    <source>
        <dbReference type="ARBA" id="ARBA00006576"/>
    </source>
</evidence>
<evidence type="ECO:0000256" key="1">
    <source>
        <dbReference type="ARBA" id="ARBA00001947"/>
    </source>
</evidence>
<dbReference type="GO" id="GO:0009165">
    <property type="term" value="P:nucleotide biosynthetic process"/>
    <property type="evidence" value="ECO:0007669"/>
    <property type="project" value="UniProtKB-KW"/>
</dbReference>
<dbReference type="SUPFAM" id="SSF52540">
    <property type="entry name" value="P-loop containing nucleoside triphosphate hydrolases"/>
    <property type="match status" value="1"/>
</dbReference>
<dbReference type="Pfam" id="PF00383">
    <property type="entry name" value="dCMP_cyt_deam_1"/>
    <property type="match status" value="1"/>
</dbReference>
<keyword evidence="3" id="KW-0479">Metal-binding</keyword>
<dbReference type="FunFam" id="3.40.50.300:FF:002333">
    <property type="entry name" value="Deoxycytidylate deaminase, putative"/>
    <property type="match status" value="1"/>
</dbReference>
<evidence type="ECO:0000256" key="4">
    <source>
        <dbReference type="ARBA" id="ARBA00022727"/>
    </source>
</evidence>
<dbReference type="PANTHER" id="PTHR11086:SF18">
    <property type="entry name" value="DEOXYCYTIDYLATE DEAMINASE"/>
    <property type="match status" value="1"/>
</dbReference>
<dbReference type="InterPro" id="IPR027417">
    <property type="entry name" value="P-loop_NTPase"/>
</dbReference>
<accession>R8BJ30</accession>
<keyword evidence="4" id="KW-0545">Nucleotide biosynthesis</keyword>
<evidence type="ECO:0000256" key="9">
    <source>
        <dbReference type="ARBA" id="ARBA00071582"/>
    </source>
</evidence>
<dbReference type="KEGG" id="tmn:UCRPA7_5173"/>
<evidence type="ECO:0000256" key="7">
    <source>
        <dbReference type="ARBA" id="ARBA00038938"/>
    </source>
</evidence>
<protein>
    <recommendedName>
        <fullName evidence="9">Deoxycytidylate deaminase</fullName>
        <ecNumber evidence="7">3.5.4.12</ecNumber>
    </recommendedName>
    <alternativeName>
        <fullName evidence="8">dCMP deaminase</fullName>
    </alternativeName>
</protein>
<organism evidence="11 12">
    <name type="scientific">Phaeoacremonium minimum (strain UCR-PA7)</name>
    <name type="common">Esca disease fungus</name>
    <name type="synonym">Togninia minima</name>
    <dbReference type="NCBI Taxonomy" id="1286976"/>
    <lineage>
        <taxon>Eukaryota</taxon>
        <taxon>Fungi</taxon>
        <taxon>Dikarya</taxon>
        <taxon>Ascomycota</taxon>
        <taxon>Pezizomycotina</taxon>
        <taxon>Sordariomycetes</taxon>
        <taxon>Sordariomycetidae</taxon>
        <taxon>Togniniales</taxon>
        <taxon>Togniniaceae</taxon>
        <taxon>Phaeoacremonium</taxon>
    </lineage>
</organism>
<keyword evidence="12" id="KW-1185">Reference proteome</keyword>
<keyword evidence="6" id="KW-0862">Zinc</keyword>
<evidence type="ECO:0000313" key="12">
    <source>
        <dbReference type="Proteomes" id="UP000014074"/>
    </source>
</evidence>
<name>R8BJ30_PHAM7</name>
<dbReference type="CDD" id="cd01286">
    <property type="entry name" value="deoxycytidylate_deaminase"/>
    <property type="match status" value="1"/>
</dbReference>
<reference evidence="12" key="1">
    <citation type="journal article" date="2013" name="Genome Announc.">
        <title>Draft genome sequence of the ascomycete Phaeoacremonium aleophilum strain UCR-PA7, a causal agent of the esca disease complex in grapevines.</title>
        <authorList>
            <person name="Blanco-Ulate B."/>
            <person name="Rolshausen P."/>
            <person name="Cantu D."/>
        </authorList>
    </citation>
    <scope>NUCLEOTIDE SEQUENCE [LARGE SCALE GENOMIC DNA]</scope>
    <source>
        <strain evidence="12">UCR-PA7</strain>
    </source>
</reference>
<evidence type="ECO:0000256" key="3">
    <source>
        <dbReference type="ARBA" id="ARBA00022723"/>
    </source>
</evidence>
<dbReference type="InterPro" id="IPR016192">
    <property type="entry name" value="APOBEC/CMP_deaminase_Zn-bd"/>
</dbReference>
<dbReference type="FunFam" id="3.40.140.10:FF:000035">
    <property type="entry name" value="dCMP deaminase"/>
    <property type="match status" value="1"/>
</dbReference>
<dbReference type="GeneID" id="19325699"/>
<dbReference type="Gene3D" id="3.40.50.300">
    <property type="entry name" value="P-loop containing nucleotide triphosphate hydrolases"/>
    <property type="match status" value="1"/>
</dbReference>
<dbReference type="Gene3D" id="3.40.140.10">
    <property type="entry name" value="Cytidine Deaminase, domain 2"/>
    <property type="match status" value="1"/>
</dbReference>